<sequence>MKDDFLHGGALDRMQIAYPNAPAPWVDLSTGINPWPYPVGDIPASSWQHLPTEAALQTCRAAMARAIGAPEASLLLAPGSELLIRLLPTVIAPRSVALLSPTYGDHARAWRASGAEVIETADPLALAGHVDALVLCNPNNPTGMVLERSHLGQALARQAARNGWLIVDEAYADLVPALSLAPMAGAGNLIILRSFGKFYGLAGLRLGALLGPPALLEAMSQRLGVWPVSGPALAIGAQAYADGLWQAETRDHLAAARRRLDKILLDSGLWIVGGTDLFRLVKTEKAPQLWHRLAEAGLYVRRFDYAPDLLRIGLPANAEAEHRLAAALSP</sequence>
<gene>
    <name evidence="11" type="ORF">HOC_10139</name>
</gene>
<organism evidence="11 12">
    <name type="scientific">Hyphomonas oceanitis SCH89</name>
    <dbReference type="NCBI Taxonomy" id="1280953"/>
    <lineage>
        <taxon>Bacteria</taxon>
        <taxon>Pseudomonadati</taxon>
        <taxon>Pseudomonadota</taxon>
        <taxon>Alphaproteobacteria</taxon>
        <taxon>Hyphomonadales</taxon>
        <taxon>Hyphomonadaceae</taxon>
        <taxon>Hyphomonas</taxon>
    </lineage>
</organism>
<dbReference type="EC" id="4.1.1.81" evidence="4"/>
<evidence type="ECO:0000256" key="1">
    <source>
        <dbReference type="ARBA" id="ARBA00001933"/>
    </source>
</evidence>
<comment type="cofactor">
    <cofactor evidence="1">
        <name>pyridoxal 5'-phosphate</name>
        <dbReference type="ChEBI" id="CHEBI:597326"/>
    </cofactor>
</comment>
<dbReference type="PANTHER" id="PTHR42885">
    <property type="entry name" value="HISTIDINOL-PHOSPHATE AMINOTRANSFERASE-RELATED"/>
    <property type="match status" value="1"/>
</dbReference>
<comment type="catalytic activity">
    <reaction evidence="9">
        <text>O-phospho-L-threonine + H(+) = (R)-1-aminopropan-2-yl phosphate + CO2</text>
        <dbReference type="Rhea" id="RHEA:11492"/>
        <dbReference type="ChEBI" id="CHEBI:15378"/>
        <dbReference type="ChEBI" id="CHEBI:16526"/>
        <dbReference type="ChEBI" id="CHEBI:58563"/>
        <dbReference type="ChEBI" id="CHEBI:58675"/>
        <dbReference type="EC" id="4.1.1.81"/>
    </reaction>
</comment>
<evidence type="ECO:0000313" key="12">
    <source>
        <dbReference type="Proteomes" id="UP000024942"/>
    </source>
</evidence>
<dbReference type="Pfam" id="PF00155">
    <property type="entry name" value="Aminotran_1_2"/>
    <property type="match status" value="1"/>
</dbReference>
<evidence type="ECO:0000256" key="7">
    <source>
        <dbReference type="ARBA" id="ARBA00023239"/>
    </source>
</evidence>
<evidence type="ECO:0000313" key="11">
    <source>
        <dbReference type="EMBL" id="KDA02572.1"/>
    </source>
</evidence>
<evidence type="ECO:0000259" key="10">
    <source>
        <dbReference type="Pfam" id="PF00155"/>
    </source>
</evidence>
<dbReference type="CDD" id="cd00609">
    <property type="entry name" value="AAT_like"/>
    <property type="match status" value="1"/>
</dbReference>
<dbReference type="GO" id="GO:0048472">
    <property type="term" value="F:threonine-phosphate decarboxylase activity"/>
    <property type="evidence" value="ECO:0007669"/>
    <property type="project" value="UniProtKB-EC"/>
</dbReference>
<dbReference type="AlphaFoldDB" id="A0A059G6V4"/>
<dbReference type="UniPathway" id="UPA00148"/>
<keyword evidence="7" id="KW-0456">Lyase</keyword>
<evidence type="ECO:0000256" key="8">
    <source>
        <dbReference type="ARBA" id="ARBA00029996"/>
    </source>
</evidence>
<dbReference type="GO" id="GO:0009236">
    <property type="term" value="P:cobalamin biosynthetic process"/>
    <property type="evidence" value="ECO:0007669"/>
    <property type="project" value="UniProtKB-UniPathway"/>
</dbReference>
<dbReference type="eggNOG" id="COG0079">
    <property type="taxonomic scope" value="Bacteria"/>
</dbReference>
<comment type="function">
    <text evidence="2">Decarboxylates L-threonine-O-3-phosphate to yield (R)-1-amino-2-propanol O-2-phosphate, the precursor for the linkage between the nucleotide loop and the corrin ring in cobalamin.</text>
</comment>
<dbReference type="Gene3D" id="3.40.640.10">
    <property type="entry name" value="Type I PLP-dependent aspartate aminotransferase-like (Major domain)"/>
    <property type="match status" value="1"/>
</dbReference>
<dbReference type="InterPro" id="IPR015421">
    <property type="entry name" value="PyrdxlP-dep_Trfase_major"/>
</dbReference>
<evidence type="ECO:0000256" key="5">
    <source>
        <dbReference type="ARBA" id="ARBA00022573"/>
    </source>
</evidence>
<protein>
    <recommendedName>
        <fullName evidence="4">threonine-phosphate decarboxylase</fullName>
        <ecNumber evidence="4">4.1.1.81</ecNumber>
    </recommendedName>
    <alternativeName>
        <fullName evidence="8">L-threonine-O-3-phosphate decarboxylase</fullName>
    </alternativeName>
</protein>
<evidence type="ECO:0000256" key="4">
    <source>
        <dbReference type="ARBA" id="ARBA00012285"/>
    </source>
</evidence>
<dbReference type="Proteomes" id="UP000024942">
    <property type="component" value="Unassembled WGS sequence"/>
</dbReference>
<dbReference type="PATRIC" id="fig|1280953.3.peg.2048"/>
<name>A0A059G6V4_9PROT</name>
<dbReference type="InterPro" id="IPR004839">
    <property type="entry name" value="Aminotransferase_I/II_large"/>
</dbReference>
<accession>A0A059G6V4</accession>
<dbReference type="NCBIfam" id="TIGR01140">
    <property type="entry name" value="L_thr_O3P_dcar"/>
    <property type="match status" value="1"/>
</dbReference>
<dbReference type="Gene3D" id="3.90.1150.10">
    <property type="entry name" value="Aspartate Aminotransferase, domain 1"/>
    <property type="match status" value="1"/>
</dbReference>
<dbReference type="SUPFAM" id="SSF53383">
    <property type="entry name" value="PLP-dependent transferases"/>
    <property type="match status" value="1"/>
</dbReference>
<dbReference type="RefSeq" id="WP_035538088.1">
    <property type="nucleotide sequence ID" value="NZ_ARYL01000013.1"/>
</dbReference>
<proteinExistence type="predicted"/>
<keyword evidence="6" id="KW-0663">Pyridoxal phosphate</keyword>
<feature type="domain" description="Aminotransferase class I/classII large" evidence="10">
    <location>
        <begin position="56"/>
        <end position="320"/>
    </location>
</feature>
<keyword evidence="5" id="KW-0169">Cobalamin biosynthesis</keyword>
<dbReference type="OrthoDB" id="9799304at2"/>
<dbReference type="PROSITE" id="PS00105">
    <property type="entry name" value="AA_TRANSFER_CLASS_1"/>
    <property type="match status" value="1"/>
</dbReference>
<evidence type="ECO:0000256" key="3">
    <source>
        <dbReference type="ARBA" id="ARBA00004953"/>
    </source>
</evidence>
<dbReference type="InterPro" id="IPR005860">
    <property type="entry name" value="CobD"/>
</dbReference>
<dbReference type="STRING" id="1280953.HOC_10139"/>
<dbReference type="GO" id="GO:0030170">
    <property type="term" value="F:pyridoxal phosphate binding"/>
    <property type="evidence" value="ECO:0007669"/>
    <property type="project" value="InterPro"/>
</dbReference>
<keyword evidence="12" id="KW-1185">Reference proteome</keyword>
<dbReference type="InterPro" id="IPR004838">
    <property type="entry name" value="NHTrfase_class1_PyrdxlP-BS"/>
</dbReference>
<reference evidence="11 12" key="1">
    <citation type="journal article" date="2014" name="Antonie Van Leeuwenhoek">
        <title>Hyphomonas beringensis sp. nov. and Hyphomonas chukchiensis sp. nov., isolated from surface seawater of the Bering Sea and Chukchi Sea.</title>
        <authorList>
            <person name="Li C."/>
            <person name="Lai Q."/>
            <person name="Li G."/>
            <person name="Dong C."/>
            <person name="Wang J."/>
            <person name="Liao Y."/>
            <person name="Shao Z."/>
        </authorList>
    </citation>
    <scope>NUCLEOTIDE SEQUENCE [LARGE SCALE GENOMIC DNA]</scope>
    <source>
        <strain evidence="11 12">SCH89</strain>
    </source>
</reference>
<comment type="caution">
    <text evidence="11">The sequence shown here is derived from an EMBL/GenBank/DDBJ whole genome shotgun (WGS) entry which is preliminary data.</text>
</comment>
<evidence type="ECO:0000256" key="9">
    <source>
        <dbReference type="ARBA" id="ARBA00048531"/>
    </source>
</evidence>
<evidence type="ECO:0000256" key="6">
    <source>
        <dbReference type="ARBA" id="ARBA00022898"/>
    </source>
</evidence>
<dbReference type="PANTHER" id="PTHR42885:SF1">
    <property type="entry name" value="THREONINE-PHOSPHATE DECARBOXYLASE"/>
    <property type="match status" value="1"/>
</dbReference>
<evidence type="ECO:0000256" key="2">
    <source>
        <dbReference type="ARBA" id="ARBA00003444"/>
    </source>
</evidence>
<dbReference type="EMBL" id="ARYL01000013">
    <property type="protein sequence ID" value="KDA02572.1"/>
    <property type="molecule type" value="Genomic_DNA"/>
</dbReference>
<dbReference type="InterPro" id="IPR015424">
    <property type="entry name" value="PyrdxlP-dep_Trfase"/>
</dbReference>
<comment type="pathway">
    <text evidence="3">Cofactor biosynthesis; adenosylcobalamin biosynthesis.</text>
</comment>
<dbReference type="InterPro" id="IPR015422">
    <property type="entry name" value="PyrdxlP-dep_Trfase_small"/>
</dbReference>